<feature type="region of interest" description="Disordered" evidence="5">
    <location>
        <begin position="403"/>
        <end position="448"/>
    </location>
</feature>
<evidence type="ECO:0000313" key="9">
    <source>
        <dbReference type="EMBL" id="SDZ00661.1"/>
    </source>
</evidence>
<dbReference type="PANTHER" id="PTHR36834:SF1">
    <property type="entry name" value="INTEGRAL MEMBRANE PROTEIN"/>
    <property type="match status" value="1"/>
</dbReference>
<keyword evidence="2 6" id="KW-0812">Transmembrane</keyword>
<dbReference type="AlphaFoldDB" id="A0A1H3PHW9"/>
<gene>
    <name evidence="9" type="ORF">SAMN05216215_104241</name>
</gene>
<evidence type="ECO:0000256" key="3">
    <source>
        <dbReference type="ARBA" id="ARBA00022989"/>
    </source>
</evidence>
<accession>A0A1H3PHW9</accession>
<dbReference type="InterPro" id="IPR053150">
    <property type="entry name" value="Teicoplanin_resist-assoc"/>
</dbReference>
<dbReference type="STRING" id="418495.SAMN05216215_104241"/>
<dbReference type="InterPro" id="IPR010432">
    <property type="entry name" value="RDD"/>
</dbReference>
<feature type="transmembrane region" description="Helical" evidence="6">
    <location>
        <begin position="16"/>
        <end position="36"/>
    </location>
</feature>
<proteinExistence type="predicted"/>
<feature type="transmembrane region" description="Helical" evidence="6">
    <location>
        <begin position="297"/>
        <end position="327"/>
    </location>
</feature>
<feature type="transmembrane region" description="Helical" evidence="6">
    <location>
        <begin position="115"/>
        <end position="135"/>
    </location>
</feature>
<feature type="transmembrane region" description="Helical" evidence="6">
    <location>
        <begin position="142"/>
        <end position="167"/>
    </location>
</feature>
<organism evidence="9 10">
    <name type="scientific">Saccharopolyspora shandongensis</name>
    <dbReference type="NCBI Taxonomy" id="418495"/>
    <lineage>
        <taxon>Bacteria</taxon>
        <taxon>Bacillati</taxon>
        <taxon>Actinomycetota</taxon>
        <taxon>Actinomycetes</taxon>
        <taxon>Pseudonocardiales</taxon>
        <taxon>Pseudonocardiaceae</taxon>
        <taxon>Saccharopolyspora</taxon>
    </lineage>
</organism>
<feature type="transmembrane region" description="Helical" evidence="6">
    <location>
        <begin position="353"/>
        <end position="378"/>
    </location>
</feature>
<feature type="transmembrane region" description="Helical" evidence="6">
    <location>
        <begin position="179"/>
        <end position="201"/>
    </location>
</feature>
<dbReference type="EMBL" id="FNOK01000042">
    <property type="protein sequence ID" value="SDZ00661.1"/>
    <property type="molecule type" value="Genomic_DNA"/>
</dbReference>
<name>A0A1H3PHW9_9PSEU</name>
<dbReference type="Proteomes" id="UP000199529">
    <property type="component" value="Unassembled WGS sequence"/>
</dbReference>
<evidence type="ECO:0000259" key="7">
    <source>
        <dbReference type="Pfam" id="PF04892"/>
    </source>
</evidence>
<dbReference type="PANTHER" id="PTHR36834">
    <property type="entry name" value="MEMBRANE PROTEIN-RELATED"/>
    <property type="match status" value="1"/>
</dbReference>
<feature type="domain" description="VanZ-like" evidence="7">
    <location>
        <begin position="53"/>
        <end position="193"/>
    </location>
</feature>
<evidence type="ECO:0000259" key="8">
    <source>
        <dbReference type="Pfam" id="PF06271"/>
    </source>
</evidence>
<feature type="transmembrane region" description="Helical" evidence="6">
    <location>
        <begin position="48"/>
        <end position="68"/>
    </location>
</feature>
<feature type="transmembrane region" description="Helical" evidence="6">
    <location>
        <begin position="222"/>
        <end position="247"/>
    </location>
</feature>
<dbReference type="Pfam" id="PF06271">
    <property type="entry name" value="RDD"/>
    <property type="match status" value="1"/>
</dbReference>
<keyword evidence="3 6" id="KW-1133">Transmembrane helix</keyword>
<evidence type="ECO:0000256" key="4">
    <source>
        <dbReference type="ARBA" id="ARBA00023136"/>
    </source>
</evidence>
<evidence type="ECO:0000256" key="1">
    <source>
        <dbReference type="ARBA" id="ARBA00004141"/>
    </source>
</evidence>
<evidence type="ECO:0000313" key="10">
    <source>
        <dbReference type="Proteomes" id="UP000199529"/>
    </source>
</evidence>
<evidence type="ECO:0000256" key="5">
    <source>
        <dbReference type="SAM" id="MobiDB-lite"/>
    </source>
</evidence>
<reference evidence="10" key="1">
    <citation type="submission" date="2016-10" db="EMBL/GenBank/DDBJ databases">
        <authorList>
            <person name="Varghese N."/>
            <person name="Submissions S."/>
        </authorList>
    </citation>
    <scope>NUCLEOTIDE SEQUENCE [LARGE SCALE GENOMIC DNA]</scope>
    <source>
        <strain evidence="10">CGMCC 4.3530</strain>
    </source>
</reference>
<sequence>MMCVVPSAYLLPIKTAVIVFPLLALLLFVPAAVVTYRRHGVMTSWRTLSFYSFLFYSLTAFFMTVVPLPGPSVDVCAKYPKVAHPQLVPGNTFADIWKEAEGQVTLSALVIHNPAVLETLLNLLLLLPLGVYLRFHFRLNFLAAAAIGLGTSLFFEFTQLSGLWGVYECPYRLFDVDDLIANTGGAMIGWAIAGPLTRWLPTLDNIDDAALARRPVPLGRRFLALLIDLCALPFVMLFTTLLCVVVFDSSSWLLGMVLAVALWFVLLPWWLGGTPGKKLLLLKVVGPDGKRPELWRLVLRAAVLAIPLLPIPVITGMAVLATAAALFRAVGAGLDRLSEVPGLALDLISGDHVVVLLMAAAMFGLVCLLPVVFFIALWRNPEHHGPHERFSGVSNVALPHKRARIPQPASDTSTDTEVDTSADTSTDTDASTDADAGADSDKTTASER</sequence>
<evidence type="ECO:0000256" key="6">
    <source>
        <dbReference type="SAM" id="Phobius"/>
    </source>
</evidence>
<feature type="transmembrane region" description="Helical" evidence="6">
    <location>
        <begin position="253"/>
        <end position="271"/>
    </location>
</feature>
<protein>
    <submittedName>
        <fullName evidence="9">Glycopeptide antibiotics resistance protein</fullName>
    </submittedName>
</protein>
<keyword evidence="10" id="KW-1185">Reference proteome</keyword>
<dbReference type="Pfam" id="PF04892">
    <property type="entry name" value="VanZ"/>
    <property type="match status" value="1"/>
</dbReference>
<comment type="subcellular location">
    <subcellularLocation>
        <location evidence="1">Membrane</location>
        <topology evidence="1">Multi-pass membrane protein</topology>
    </subcellularLocation>
</comment>
<dbReference type="OrthoDB" id="4822551at2"/>
<feature type="domain" description="RDD" evidence="8">
    <location>
        <begin position="217"/>
        <end position="387"/>
    </location>
</feature>
<dbReference type="InterPro" id="IPR006976">
    <property type="entry name" value="VanZ-like"/>
</dbReference>
<evidence type="ECO:0000256" key="2">
    <source>
        <dbReference type="ARBA" id="ARBA00022692"/>
    </source>
</evidence>
<dbReference type="GO" id="GO:0016020">
    <property type="term" value="C:membrane"/>
    <property type="evidence" value="ECO:0007669"/>
    <property type="project" value="UniProtKB-SubCell"/>
</dbReference>
<keyword evidence="4 6" id="KW-0472">Membrane</keyword>
<feature type="compositionally biased region" description="Basic and acidic residues" evidence="5">
    <location>
        <begin position="439"/>
        <end position="448"/>
    </location>
</feature>